<gene>
    <name evidence="1" type="ORF">MANES_02G212900</name>
</gene>
<sequence length="36" mass="4248">MPQNVHITVCKLISSEYIMIWYDHNFLTVPNLEGIK</sequence>
<proteinExistence type="predicted"/>
<name>A0A2C9WGA8_MANES</name>
<reference evidence="1" key="1">
    <citation type="submission" date="2016-02" db="EMBL/GenBank/DDBJ databases">
        <title>WGS assembly of Manihot esculenta.</title>
        <authorList>
            <person name="Bredeson J.V."/>
            <person name="Prochnik S.E."/>
            <person name="Lyons J.B."/>
            <person name="Schmutz J."/>
            <person name="Grimwood J."/>
            <person name="Vrebalov J."/>
            <person name="Bart R.S."/>
            <person name="Amuge T."/>
            <person name="Ferguson M.E."/>
            <person name="Green R."/>
            <person name="Putnam N."/>
            <person name="Stites J."/>
            <person name="Rounsley S."/>
            <person name="Rokhsar D.S."/>
        </authorList>
    </citation>
    <scope>NUCLEOTIDE SEQUENCE [LARGE SCALE GENOMIC DNA]</scope>
    <source>
        <tissue evidence="1">Leaf</tissue>
    </source>
</reference>
<evidence type="ECO:0000313" key="1">
    <source>
        <dbReference type="EMBL" id="OAY58865.1"/>
    </source>
</evidence>
<dbReference type="EMBL" id="CM004388">
    <property type="protein sequence ID" value="OAY58865.1"/>
    <property type="molecule type" value="Genomic_DNA"/>
</dbReference>
<accession>A0A2C9WGA8</accession>
<protein>
    <submittedName>
        <fullName evidence="1">Uncharacterized protein</fullName>
    </submittedName>
</protein>
<organism evidence="1">
    <name type="scientific">Manihot esculenta</name>
    <name type="common">Cassava</name>
    <name type="synonym">Jatropha manihot</name>
    <dbReference type="NCBI Taxonomy" id="3983"/>
    <lineage>
        <taxon>Eukaryota</taxon>
        <taxon>Viridiplantae</taxon>
        <taxon>Streptophyta</taxon>
        <taxon>Embryophyta</taxon>
        <taxon>Tracheophyta</taxon>
        <taxon>Spermatophyta</taxon>
        <taxon>Magnoliopsida</taxon>
        <taxon>eudicotyledons</taxon>
        <taxon>Gunneridae</taxon>
        <taxon>Pentapetalae</taxon>
        <taxon>rosids</taxon>
        <taxon>fabids</taxon>
        <taxon>Malpighiales</taxon>
        <taxon>Euphorbiaceae</taxon>
        <taxon>Crotonoideae</taxon>
        <taxon>Manihoteae</taxon>
        <taxon>Manihot</taxon>
    </lineage>
</organism>
<dbReference type="AlphaFoldDB" id="A0A2C9WGA8"/>